<dbReference type="RefSeq" id="WP_013385966.1">
    <property type="nucleotide sequence ID" value="NC_014628.2"/>
</dbReference>
<evidence type="ECO:0000256" key="1">
    <source>
        <dbReference type="SAM" id="Phobius"/>
    </source>
</evidence>
<evidence type="ECO:0000313" key="4">
    <source>
        <dbReference type="Proteomes" id="UP000006868"/>
    </source>
</evidence>
<geneLocation type="plasmid" evidence="3 4">
    <name>pSC2</name>
</geneLocation>
<name>E3EKV1_PAEPS</name>
<keyword evidence="1" id="KW-0472">Membrane</keyword>
<reference evidence="3 4" key="1">
    <citation type="journal article" date="2011" name="J. Bacteriol.">
        <title>Complete genome sequence of Paenibacillus polymyxa SC2, a strain of plant growth-promoting Rhizobacterium with broad-spectrum antimicrobial activity.</title>
        <authorList>
            <person name="Ma M."/>
            <person name="Wang C."/>
            <person name="Ding Y."/>
            <person name="Li L."/>
            <person name="Shen D."/>
            <person name="Jiang X."/>
            <person name="Guan D."/>
            <person name="Cao F."/>
            <person name="Chen H."/>
            <person name="Feng R."/>
            <person name="Wang X."/>
            <person name="Ge Y."/>
            <person name="Yao L."/>
            <person name="Bing X."/>
            <person name="Yang X."/>
            <person name="Li J."/>
            <person name="Du B."/>
        </authorList>
    </citation>
    <scope>NUCLEOTIDE SEQUENCE [LARGE SCALE GENOMIC DNA]</scope>
    <source>
        <strain evidence="3 4">SC2</strain>
        <plasmid evidence="4">pSC2</plasmid>
    </source>
</reference>
<feature type="chain" id="PRO_5003169309" evidence="2">
    <location>
        <begin position="34"/>
        <end position="143"/>
    </location>
</feature>
<dbReference type="HOGENOM" id="CLU_1804321_0_0_9"/>
<keyword evidence="3" id="KW-0614">Plasmid</keyword>
<dbReference type="Proteomes" id="UP000006868">
    <property type="component" value="Plasmid pSC2"/>
</dbReference>
<dbReference type="KEGG" id="ppm:PPSC2_27335"/>
<gene>
    <name evidence="3" type="ORF">PPSC2_27335</name>
</gene>
<evidence type="ECO:0000313" key="3">
    <source>
        <dbReference type="EMBL" id="ADO59552.1"/>
    </source>
</evidence>
<feature type="transmembrane region" description="Helical" evidence="1">
    <location>
        <begin position="79"/>
        <end position="100"/>
    </location>
</feature>
<accession>E3EKV1</accession>
<evidence type="ECO:0000256" key="2">
    <source>
        <dbReference type="SAM" id="SignalP"/>
    </source>
</evidence>
<keyword evidence="2" id="KW-0732">Signal</keyword>
<dbReference type="EMBL" id="CP002214">
    <property type="protein sequence ID" value="ADO59552.1"/>
    <property type="molecule type" value="Genomic_DNA"/>
</dbReference>
<organism evidence="3 4">
    <name type="scientific">Paenibacillus polymyxa (strain SC2)</name>
    <name type="common">Bacillus polymyxa</name>
    <dbReference type="NCBI Taxonomy" id="886882"/>
    <lineage>
        <taxon>Bacteria</taxon>
        <taxon>Bacillati</taxon>
        <taxon>Bacillota</taxon>
        <taxon>Bacilli</taxon>
        <taxon>Bacillales</taxon>
        <taxon>Paenibacillaceae</taxon>
        <taxon>Paenibacillus</taxon>
    </lineage>
</organism>
<dbReference type="PATRIC" id="fig|886882.15.peg.5785"/>
<feature type="signal peptide" evidence="2">
    <location>
        <begin position="1"/>
        <end position="33"/>
    </location>
</feature>
<feature type="transmembrane region" description="Helical" evidence="1">
    <location>
        <begin position="120"/>
        <end position="140"/>
    </location>
</feature>
<dbReference type="AlphaFoldDB" id="E3EKV1"/>
<proteinExistence type="predicted"/>
<keyword evidence="1" id="KW-0812">Transmembrane</keyword>
<protein>
    <submittedName>
        <fullName evidence="3">Uncharacterized protein</fullName>
    </submittedName>
</protein>
<keyword evidence="1" id="KW-1133">Transmembrane helix</keyword>
<sequence length="143" mass="14580">MVATMNKGFKMTVAIGMLMAMLFVFFSPTLAFAADGESKSSIPGVTISEDGSVTVKGDGFGEKGTSSGFAGIIEKYRGFIAGISGVAALTMIVIFIINFLKLGASVGNPQARSQALTGVLWSGIAAAGLGAVSLIVGLFYNAI</sequence>